<gene>
    <name evidence="2" type="ORF">ADL12_08950</name>
</gene>
<organism evidence="2 3">
    <name type="scientific">Streptomyces regalis</name>
    <dbReference type="NCBI Taxonomy" id="68262"/>
    <lineage>
        <taxon>Bacteria</taxon>
        <taxon>Bacillati</taxon>
        <taxon>Actinomycetota</taxon>
        <taxon>Actinomycetes</taxon>
        <taxon>Kitasatosporales</taxon>
        <taxon>Streptomycetaceae</taxon>
        <taxon>Streptomyces</taxon>
    </lineage>
</organism>
<evidence type="ECO:0000313" key="2">
    <source>
        <dbReference type="EMBL" id="KUL42766.1"/>
    </source>
</evidence>
<protein>
    <recommendedName>
        <fullName evidence="4">Transposase</fullName>
    </recommendedName>
</protein>
<feature type="region of interest" description="Disordered" evidence="1">
    <location>
        <begin position="68"/>
        <end position="90"/>
    </location>
</feature>
<dbReference type="AlphaFoldDB" id="A0A0X3VH84"/>
<keyword evidence="3" id="KW-1185">Reference proteome</keyword>
<dbReference type="EMBL" id="LLZG01000047">
    <property type="protein sequence ID" value="KUL42766.1"/>
    <property type="molecule type" value="Genomic_DNA"/>
</dbReference>
<evidence type="ECO:0000256" key="1">
    <source>
        <dbReference type="SAM" id="MobiDB-lite"/>
    </source>
</evidence>
<accession>A0A0X3VH84</accession>
<proteinExistence type="predicted"/>
<dbReference type="Proteomes" id="UP000053923">
    <property type="component" value="Unassembled WGS sequence"/>
</dbReference>
<sequence length="90" mass="9849">MLRCDQRPGDLAGGNGIHRTTVTRWVREAVGLLAARAPRLDRALKKIARTGGGIVLLDGTLIRTRRRTGRENRKNYSGCEDDGRVVPAVA</sequence>
<evidence type="ECO:0000313" key="3">
    <source>
        <dbReference type="Proteomes" id="UP000053923"/>
    </source>
</evidence>
<reference evidence="3" key="1">
    <citation type="submission" date="2015-10" db="EMBL/GenBank/DDBJ databases">
        <authorList>
            <person name="Ju K.-S."/>
            <person name="Doroghazi J.R."/>
            <person name="Metcalf W.W."/>
        </authorList>
    </citation>
    <scope>NUCLEOTIDE SEQUENCE [LARGE SCALE GENOMIC DNA]</scope>
    <source>
        <strain evidence="3">NRRL 3151</strain>
    </source>
</reference>
<comment type="caution">
    <text evidence="2">The sequence shown here is derived from an EMBL/GenBank/DDBJ whole genome shotgun (WGS) entry which is preliminary data.</text>
</comment>
<evidence type="ECO:0008006" key="4">
    <source>
        <dbReference type="Google" id="ProtNLM"/>
    </source>
</evidence>
<name>A0A0X3VH84_9ACTN</name>